<evidence type="ECO:0000256" key="1">
    <source>
        <dbReference type="SAM" id="Coils"/>
    </source>
</evidence>
<feature type="compositionally biased region" description="Polar residues" evidence="2">
    <location>
        <begin position="1"/>
        <end position="10"/>
    </location>
</feature>
<dbReference type="Proteomes" id="UP000275078">
    <property type="component" value="Unassembled WGS sequence"/>
</dbReference>
<feature type="compositionally biased region" description="Low complexity" evidence="2">
    <location>
        <begin position="305"/>
        <end position="316"/>
    </location>
</feature>
<feature type="region of interest" description="Disordered" evidence="2">
    <location>
        <begin position="184"/>
        <end position="203"/>
    </location>
</feature>
<feature type="coiled-coil region" evidence="1">
    <location>
        <begin position="58"/>
        <end position="85"/>
    </location>
</feature>
<keyword evidence="4" id="KW-1185">Reference proteome</keyword>
<feature type="compositionally biased region" description="Low complexity" evidence="2">
    <location>
        <begin position="371"/>
        <end position="383"/>
    </location>
</feature>
<accession>A0A3N4H973</accession>
<protein>
    <submittedName>
        <fullName evidence="3">Uncharacterized protein</fullName>
    </submittedName>
</protein>
<name>A0A3N4H973_ASCIM</name>
<feature type="region of interest" description="Disordered" evidence="2">
    <location>
        <begin position="1"/>
        <end position="20"/>
    </location>
</feature>
<feature type="compositionally biased region" description="Polar residues" evidence="2">
    <location>
        <begin position="404"/>
        <end position="424"/>
    </location>
</feature>
<keyword evidence="1" id="KW-0175">Coiled coil</keyword>
<feature type="region of interest" description="Disordered" evidence="2">
    <location>
        <begin position="102"/>
        <end position="121"/>
    </location>
</feature>
<proteinExistence type="predicted"/>
<evidence type="ECO:0000313" key="3">
    <source>
        <dbReference type="EMBL" id="RPA71239.1"/>
    </source>
</evidence>
<feature type="compositionally biased region" description="Basic and acidic residues" evidence="2">
    <location>
        <begin position="11"/>
        <end position="20"/>
    </location>
</feature>
<sequence length="553" mass="60725">MPRPVRQTQKAKAEQKELRQRIRESIARREARSQKFWAKVIKRQSTKSSMSQRDIEGIERVVRARNEIDRQIELHQERMEKAAREERRRELSAIEQQYATSMGTTGLPSRNSSTESVGHSTFSASPDYAVSLVTDLDATPIIPSCRPAKAFRYCTQSAYPGPDLPSASSSSSLFKNMAPIPTLSSTPITDIRQPPSQESSSRDTISLAPLVQEDVGSRSTVHASTLAVLPGSAIKSAIKRQRCLVPKHVPRKKMLFSDSSKDAFEAVPRLPTTSASIPTCIATVVTPFTTPLPTPGSQTTINPITSASSSSTGVRRSAPHANTSRPVDTKATITVKPTAFESYSSHEITPLSSKHRSWISTDSFSAKSNISSPASLKPLPAALPDEEPRYKDTQAGNGQRLDGSPTSQKEQSSPAQSGQNTLESPTDIVIMEQGKAVGLVSSRDPLFSHGRGCRPDSIIPVMNYKVTGSVLLRRDPSGSRRLIVRKNDWDICWLVGKDEMVVKDLIKKGYKVNVRGKWVKRSQKSDEWGGKVVIWKADMTWWVDDGQSSGGSM</sequence>
<evidence type="ECO:0000313" key="4">
    <source>
        <dbReference type="Proteomes" id="UP000275078"/>
    </source>
</evidence>
<dbReference type="EMBL" id="ML119955">
    <property type="protein sequence ID" value="RPA71239.1"/>
    <property type="molecule type" value="Genomic_DNA"/>
</dbReference>
<dbReference type="AlphaFoldDB" id="A0A3N4H973"/>
<organism evidence="3 4">
    <name type="scientific">Ascobolus immersus RN42</name>
    <dbReference type="NCBI Taxonomy" id="1160509"/>
    <lineage>
        <taxon>Eukaryota</taxon>
        <taxon>Fungi</taxon>
        <taxon>Dikarya</taxon>
        <taxon>Ascomycota</taxon>
        <taxon>Pezizomycotina</taxon>
        <taxon>Pezizomycetes</taxon>
        <taxon>Pezizales</taxon>
        <taxon>Ascobolaceae</taxon>
        <taxon>Ascobolus</taxon>
    </lineage>
</organism>
<evidence type="ECO:0000256" key="2">
    <source>
        <dbReference type="SAM" id="MobiDB-lite"/>
    </source>
</evidence>
<feature type="region of interest" description="Disordered" evidence="2">
    <location>
        <begin position="365"/>
        <end position="424"/>
    </location>
</feature>
<reference evidence="3 4" key="1">
    <citation type="journal article" date="2018" name="Nat. Ecol. Evol.">
        <title>Pezizomycetes genomes reveal the molecular basis of ectomycorrhizal truffle lifestyle.</title>
        <authorList>
            <person name="Murat C."/>
            <person name="Payen T."/>
            <person name="Noel B."/>
            <person name="Kuo A."/>
            <person name="Morin E."/>
            <person name="Chen J."/>
            <person name="Kohler A."/>
            <person name="Krizsan K."/>
            <person name="Balestrini R."/>
            <person name="Da Silva C."/>
            <person name="Montanini B."/>
            <person name="Hainaut M."/>
            <person name="Levati E."/>
            <person name="Barry K.W."/>
            <person name="Belfiori B."/>
            <person name="Cichocki N."/>
            <person name="Clum A."/>
            <person name="Dockter R.B."/>
            <person name="Fauchery L."/>
            <person name="Guy J."/>
            <person name="Iotti M."/>
            <person name="Le Tacon F."/>
            <person name="Lindquist E.A."/>
            <person name="Lipzen A."/>
            <person name="Malagnac F."/>
            <person name="Mello A."/>
            <person name="Molinier V."/>
            <person name="Miyauchi S."/>
            <person name="Poulain J."/>
            <person name="Riccioni C."/>
            <person name="Rubini A."/>
            <person name="Sitrit Y."/>
            <person name="Splivallo R."/>
            <person name="Traeger S."/>
            <person name="Wang M."/>
            <person name="Zifcakova L."/>
            <person name="Wipf D."/>
            <person name="Zambonelli A."/>
            <person name="Paolocci F."/>
            <person name="Nowrousian M."/>
            <person name="Ottonello S."/>
            <person name="Baldrian P."/>
            <person name="Spatafora J.W."/>
            <person name="Henrissat B."/>
            <person name="Nagy L.G."/>
            <person name="Aury J.M."/>
            <person name="Wincker P."/>
            <person name="Grigoriev I.V."/>
            <person name="Bonfante P."/>
            <person name="Martin F.M."/>
        </authorList>
    </citation>
    <scope>NUCLEOTIDE SEQUENCE [LARGE SCALE GENOMIC DNA]</scope>
    <source>
        <strain evidence="3 4">RN42</strain>
    </source>
</reference>
<feature type="region of interest" description="Disordered" evidence="2">
    <location>
        <begin position="292"/>
        <end position="333"/>
    </location>
</feature>
<gene>
    <name evidence="3" type="ORF">BJ508DRAFT_336250</name>
</gene>